<dbReference type="Pfam" id="PF12833">
    <property type="entry name" value="HTH_18"/>
    <property type="match status" value="1"/>
</dbReference>
<evidence type="ECO:0000256" key="3">
    <source>
        <dbReference type="ARBA" id="ARBA00023163"/>
    </source>
</evidence>
<protein>
    <recommendedName>
        <fullName evidence="4">HTH araC/xylS-type domain-containing protein</fullName>
    </recommendedName>
</protein>
<gene>
    <name evidence="5" type="ORF">GCM10007036_28070</name>
</gene>
<dbReference type="PROSITE" id="PS00041">
    <property type="entry name" value="HTH_ARAC_FAMILY_1"/>
    <property type="match status" value="1"/>
</dbReference>
<feature type="domain" description="HTH araC/xylS-type" evidence="4">
    <location>
        <begin position="219"/>
        <end position="318"/>
    </location>
</feature>
<accession>A0A917I9K5</accession>
<dbReference type="RefSeq" id="WP_188518371.1">
    <property type="nucleotide sequence ID" value="NZ_BMES01000002.1"/>
</dbReference>
<dbReference type="InterPro" id="IPR050204">
    <property type="entry name" value="AraC_XylS_family_regulators"/>
</dbReference>
<keyword evidence="6" id="KW-1185">Reference proteome</keyword>
<name>A0A917I9K5_9HYPH</name>
<dbReference type="PANTHER" id="PTHR46796:SF12">
    <property type="entry name" value="HTH-TYPE DNA-BINDING TRANSCRIPTIONAL ACTIVATOR EUTR"/>
    <property type="match status" value="1"/>
</dbReference>
<dbReference type="EMBL" id="BMES01000002">
    <property type="protein sequence ID" value="GGH22790.1"/>
    <property type="molecule type" value="Genomic_DNA"/>
</dbReference>
<keyword evidence="2" id="KW-0238">DNA-binding</keyword>
<evidence type="ECO:0000256" key="2">
    <source>
        <dbReference type="ARBA" id="ARBA00023125"/>
    </source>
</evidence>
<dbReference type="InterPro" id="IPR018060">
    <property type="entry name" value="HTH_AraC"/>
</dbReference>
<evidence type="ECO:0000313" key="6">
    <source>
        <dbReference type="Proteomes" id="UP000603912"/>
    </source>
</evidence>
<evidence type="ECO:0000256" key="1">
    <source>
        <dbReference type="ARBA" id="ARBA00023015"/>
    </source>
</evidence>
<dbReference type="GO" id="GO:0003700">
    <property type="term" value="F:DNA-binding transcription factor activity"/>
    <property type="evidence" value="ECO:0007669"/>
    <property type="project" value="InterPro"/>
</dbReference>
<dbReference type="SMART" id="SM00342">
    <property type="entry name" value="HTH_ARAC"/>
    <property type="match status" value="1"/>
</dbReference>
<dbReference type="Proteomes" id="UP000603912">
    <property type="component" value="Unassembled WGS sequence"/>
</dbReference>
<comment type="caution">
    <text evidence="5">The sequence shown here is derived from an EMBL/GenBank/DDBJ whole genome shotgun (WGS) entry which is preliminary data.</text>
</comment>
<organism evidence="5 6">
    <name type="scientific">Alsobacter metallidurans</name>
    <dbReference type="NCBI Taxonomy" id="340221"/>
    <lineage>
        <taxon>Bacteria</taxon>
        <taxon>Pseudomonadati</taxon>
        <taxon>Pseudomonadota</taxon>
        <taxon>Alphaproteobacteria</taxon>
        <taxon>Hyphomicrobiales</taxon>
        <taxon>Alsobacteraceae</taxon>
        <taxon>Alsobacter</taxon>
    </lineage>
</organism>
<dbReference type="SUPFAM" id="SSF46689">
    <property type="entry name" value="Homeodomain-like"/>
    <property type="match status" value="2"/>
</dbReference>
<reference evidence="5" key="1">
    <citation type="journal article" date="2014" name="Int. J. Syst. Evol. Microbiol.">
        <title>Complete genome sequence of Corynebacterium casei LMG S-19264T (=DSM 44701T), isolated from a smear-ripened cheese.</title>
        <authorList>
            <consortium name="US DOE Joint Genome Institute (JGI-PGF)"/>
            <person name="Walter F."/>
            <person name="Albersmeier A."/>
            <person name="Kalinowski J."/>
            <person name="Ruckert C."/>
        </authorList>
    </citation>
    <scope>NUCLEOTIDE SEQUENCE</scope>
    <source>
        <strain evidence="5">CGMCC 1.12214</strain>
    </source>
</reference>
<evidence type="ECO:0000259" key="4">
    <source>
        <dbReference type="PROSITE" id="PS01124"/>
    </source>
</evidence>
<proteinExistence type="predicted"/>
<dbReference type="PROSITE" id="PS01124">
    <property type="entry name" value="HTH_ARAC_FAMILY_2"/>
    <property type="match status" value="1"/>
</dbReference>
<dbReference type="InterPro" id="IPR018062">
    <property type="entry name" value="HTH_AraC-typ_CS"/>
</dbReference>
<sequence length="320" mass="35384">MAPSPWPEIMLRDVDYRDPDEAREALQLRTSRVSRITALNRQFKLRYRSVEIAGLHVSRTWETSAEFSINGQVVPVMFFPASGGTVLTTRGGEQRFTTASVGGFTVAEEARFSPAKGYSEIVLRLDRSALRDAMDLLDIDVDVDAALRVAALRSDLAGLDRLRAKVFGFFDDCTTEPEPFRSRNARLQQQAITLRAASLLSVALGLNEPADHGSHPALGRAIEFIRTRLNDDIGFRDIALASGVSLRLLQALFRRDLGCTPGQFIRTERLRHARTLLDTGAAASVTQAALDSGFSHLGKFSAAYRQSFGETPSQTLRRWS</sequence>
<dbReference type="Gene3D" id="1.10.10.60">
    <property type="entry name" value="Homeodomain-like"/>
    <property type="match status" value="1"/>
</dbReference>
<keyword evidence="3" id="KW-0804">Transcription</keyword>
<evidence type="ECO:0000313" key="5">
    <source>
        <dbReference type="EMBL" id="GGH22790.1"/>
    </source>
</evidence>
<dbReference type="AlphaFoldDB" id="A0A917I9K5"/>
<dbReference type="InterPro" id="IPR009057">
    <property type="entry name" value="Homeodomain-like_sf"/>
</dbReference>
<reference evidence="5" key="2">
    <citation type="submission" date="2020-09" db="EMBL/GenBank/DDBJ databases">
        <authorList>
            <person name="Sun Q."/>
            <person name="Zhou Y."/>
        </authorList>
    </citation>
    <scope>NUCLEOTIDE SEQUENCE</scope>
    <source>
        <strain evidence="5">CGMCC 1.12214</strain>
    </source>
</reference>
<dbReference type="GO" id="GO:0043565">
    <property type="term" value="F:sequence-specific DNA binding"/>
    <property type="evidence" value="ECO:0007669"/>
    <property type="project" value="InterPro"/>
</dbReference>
<dbReference type="PANTHER" id="PTHR46796">
    <property type="entry name" value="HTH-TYPE TRANSCRIPTIONAL ACTIVATOR RHAS-RELATED"/>
    <property type="match status" value="1"/>
</dbReference>
<keyword evidence="1" id="KW-0805">Transcription regulation</keyword>